<dbReference type="Proteomes" id="UP000293162">
    <property type="component" value="Unassembled WGS sequence"/>
</dbReference>
<name>A0A4Q5LTL6_9BACT</name>
<evidence type="ECO:0000313" key="3">
    <source>
        <dbReference type="Proteomes" id="UP000293162"/>
    </source>
</evidence>
<dbReference type="EMBL" id="SEWF01000064">
    <property type="protein sequence ID" value="RYU92961.1"/>
    <property type="molecule type" value="Genomic_DNA"/>
</dbReference>
<evidence type="ECO:0000259" key="1">
    <source>
        <dbReference type="Pfam" id="PF12867"/>
    </source>
</evidence>
<dbReference type="InterPro" id="IPR034660">
    <property type="entry name" value="DinB/YfiT-like"/>
</dbReference>
<dbReference type="InterPro" id="IPR024775">
    <property type="entry name" value="DinB-like"/>
</dbReference>
<feature type="domain" description="DinB-like" evidence="1">
    <location>
        <begin position="41"/>
        <end position="167"/>
    </location>
</feature>
<proteinExistence type="predicted"/>
<dbReference type="RefSeq" id="WP_130023897.1">
    <property type="nucleotide sequence ID" value="NZ_SEWF01000064.1"/>
</dbReference>
<dbReference type="Gene3D" id="1.20.120.450">
    <property type="entry name" value="dinb family like domain"/>
    <property type="match status" value="1"/>
</dbReference>
<accession>A0A4Q5LTL6</accession>
<comment type="caution">
    <text evidence="2">The sequence shown here is derived from an EMBL/GenBank/DDBJ whole genome shotgun (WGS) entry which is preliminary data.</text>
</comment>
<dbReference type="AlphaFoldDB" id="A0A4Q5LTL6"/>
<dbReference type="Pfam" id="PF12867">
    <property type="entry name" value="DinB_2"/>
    <property type="match status" value="1"/>
</dbReference>
<keyword evidence="3" id="KW-1185">Reference proteome</keyword>
<protein>
    <submittedName>
        <fullName evidence="2">DinB family protein</fullName>
    </submittedName>
</protein>
<reference evidence="2 3" key="1">
    <citation type="submission" date="2019-02" db="EMBL/GenBank/DDBJ databases">
        <title>Bacterial novel species Emticicia sp. 17J42-9 isolated from soil.</title>
        <authorList>
            <person name="Jung H.-Y."/>
        </authorList>
    </citation>
    <scope>NUCLEOTIDE SEQUENCE [LARGE SCALE GENOMIC DNA]</scope>
    <source>
        <strain evidence="2 3">17J42-9</strain>
    </source>
</reference>
<gene>
    <name evidence="2" type="ORF">EWM59_24590</name>
</gene>
<sequence length="173" mass="20211">MKISKPTDNEYNTQSPQKSYIQTVTTENAIEAMAENIFIVENFFKSLPIEKHFYRYAEGKWTPIEVLGHIIDCERILAYRAMCIARNEKQSLPGFDEADYVTATHFNKKSLRSFLLQYKAQRKSTILLFKSFSQRELSRLGLANNWPTTARALAWIIPGHELHHLNILKERYL</sequence>
<organism evidence="2 3">
    <name type="scientific">Emticicia agri</name>
    <dbReference type="NCBI Taxonomy" id="2492393"/>
    <lineage>
        <taxon>Bacteria</taxon>
        <taxon>Pseudomonadati</taxon>
        <taxon>Bacteroidota</taxon>
        <taxon>Cytophagia</taxon>
        <taxon>Cytophagales</taxon>
        <taxon>Leadbetterellaceae</taxon>
        <taxon>Emticicia</taxon>
    </lineage>
</organism>
<dbReference type="OrthoDB" id="9793216at2"/>
<dbReference type="SUPFAM" id="SSF109854">
    <property type="entry name" value="DinB/YfiT-like putative metalloenzymes"/>
    <property type="match status" value="1"/>
</dbReference>
<evidence type="ECO:0000313" key="2">
    <source>
        <dbReference type="EMBL" id="RYU92961.1"/>
    </source>
</evidence>